<dbReference type="GeneID" id="36525643"/>
<dbReference type="Proteomes" id="UP000234585">
    <property type="component" value="Unassembled WGS sequence"/>
</dbReference>
<evidence type="ECO:0000256" key="1">
    <source>
        <dbReference type="SAM" id="MobiDB-lite"/>
    </source>
</evidence>
<name>A0A2I2FDJ9_ASPCN</name>
<proteinExistence type="predicted"/>
<keyword evidence="2" id="KW-1133">Transmembrane helix</keyword>
<accession>A0A2I2FDJ9</accession>
<feature type="region of interest" description="Disordered" evidence="1">
    <location>
        <begin position="53"/>
        <end position="72"/>
    </location>
</feature>
<keyword evidence="4" id="KW-1185">Reference proteome</keyword>
<dbReference type="AlphaFoldDB" id="A0A2I2FDJ9"/>
<organism evidence="3 4">
    <name type="scientific">Aspergillus candidus</name>
    <dbReference type="NCBI Taxonomy" id="41067"/>
    <lineage>
        <taxon>Eukaryota</taxon>
        <taxon>Fungi</taxon>
        <taxon>Dikarya</taxon>
        <taxon>Ascomycota</taxon>
        <taxon>Pezizomycotina</taxon>
        <taxon>Eurotiomycetes</taxon>
        <taxon>Eurotiomycetidae</taxon>
        <taxon>Eurotiales</taxon>
        <taxon>Aspergillaceae</taxon>
        <taxon>Aspergillus</taxon>
        <taxon>Aspergillus subgen. Circumdati</taxon>
    </lineage>
</organism>
<evidence type="ECO:0000313" key="4">
    <source>
        <dbReference type="Proteomes" id="UP000234585"/>
    </source>
</evidence>
<keyword evidence="2" id="KW-0812">Transmembrane</keyword>
<sequence length="72" mass="8290">MPFHPSTHPPSHIKIEQKKKSALQDGMPISSFVCFFCVVISLVGAVVIEKKRKVQRRGRPISNSQYRKRKKK</sequence>
<dbReference type="RefSeq" id="XP_024672689.1">
    <property type="nucleotide sequence ID" value="XM_024818483.1"/>
</dbReference>
<gene>
    <name evidence="3" type="ORF">BDW47DRAFT_22078</name>
</gene>
<protein>
    <submittedName>
        <fullName evidence="3">Uncharacterized protein</fullName>
    </submittedName>
</protein>
<evidence type="ECO:0000256" key="2">
    <source>
        <dbReference type="SAM" id="Phobius"/>
    </source>
</evidence>
<dbReference type="EMBL" id="KZ559134">
    <property type="protein sequence ID" value="PLB38677.1"/>
    <property type="molecule type" value="Genomic_DNA"/>
</dbReference>
<evidence type="ECO:0000313" key="3">
    <source>
        <dbReference type="EMBL" id="PLB38677.1"/>
    </source>
</evidence>
<keyword evidence="2" id="KW-0472">Membrane</keyword>
<reference evidence="3 4" key="1">
    <citation type="submission" date="2017-12" db="EMBL/GenBank/DDBJ databases">
        <authorList>
            <consortium name="DOE Joint Genome Institute"/>
            <person name="Haridas S."/>
            <person name="Kjaerbolling I."/>
            <person name="Vesth T.C."/>
            <person name="Frisvad J.C."/>
            <person name="Nybo J.L."/>
            <person name="Theobald S."/>
            <person name="Kuo A."/>
            <person name="Bowyer P."/>
            <person name="Matsuda Y."/>
            <person name="Mondo S."/>
            <person name="Lyhne E.K."/>
            <person name="Kogle M.E."/>
            <person name="Clum A."/>
            <person name="Lipzen A."/>
            <person name="Salamov A."/>
            <person name="Ngan C.Y."/>
            <person name="Daum C."/>
            <person name="Chiniquy J."/>
            <person name="Barry K."/>
            <person name="LaButti K."/>
            <person name="Simmons B.A."/>
            <person name="Magnuson J.K."/>
            <person name="Mortensen U.H."/>
            <person name="Larsen T.O."/>
            <person name="Grigoriev I.V."/>
            <person name="Baker S.E."/>
            <person name="Andersen M.R."/>
            <person name="Nordberg H.P."/>
            <person name="Cantor M.N."/>
            <person name="Hua S.X."/>
        </authorList>
    </citation>
    <scope>NUCLEOTIDE SEQUENCE [LARGE SCALE GENOMIC DNA]</scope>
    <source>
        <strain evidence="3 4">CBS 102.13</strain>
    </source>
</reference>
<feature type="transmembrane region" description="Helical" evidence="2">
    <location>
        <begin position="29"/>
        <end position="48"/>
    </location>
</feature>